<proteinExistence type="predicted"/>
<accession>A0ABT4HIC6</accession>
<comment type="caution">
    <text evidence="1">The sequence shown here is derived from an EMBL/GenBank/DDBJ whole genome shotgun (WGS) entry which is preliminary data.</text>
</comment>
<sequence length="199" mass="22156">MIILGKVRPLSGHLAEPHPQVLIIALDAAGIGTHPNLRDPSIGADTRIFFFDLTRPIPKFQQPRQRFAEEKELARFLAMNWAALPYIKKAGLRFRNREFRFDGSAIIDLLAVDKKTDELVGFELKADAGDDRLLGQAARYMACLVSQAKKEGRSGARLVIITGQPDAELAARVHDLGAHYGVKTEWLLYKVNVDLVPSE</sequence>
<reference evidence="1" key="1">
    <citation type="submission" date="2022-12" db="EMBL/GenBank/DDBJ databases">
        <title>Whole genome sequence of Mycolicibacterium iranicum strain SBH312.</title>
        <authorList>
            <person name="Jani J."/>
            <person name="Arifin Mustapha Z."/>
            <person name="Ahmed K."/>
            <person name="Kai Ling C."/>
        </authorList>
    </citation>
    <scope>NUCLEOTIDE SEQUENCE</scope>
    <source>
        <strain evidence="1">SBH312</strain>
    </source>
</reference>
<dbReference type="EMBL" id="JAPQYE010000008">
    <property type="protein sequence ID" value="MCZ0729958.1"/>
    <property type="molecule type" value="Genomic_DNA"/>
</dbReference>
<evidence type="ECO:0000313" key="2">
    <source>
        <dbReference type="Proteomes" id="UP001084650"/>
    </source>
</evidence>
<evidence type="ECO:0000313" key="1">
    <source>
        <dbReference type="EMBL" id="MCZ0729958.1"/>
    </source>
</evidence>
<evidence type="ECO:0008006" key="3">
    <source>
        <dbReference type="Google" id="ProtNLM"/>
    </source>
</evidence>
<dbReference type="InterPro" id="IPR011856">
    <property type="entry name" value="tRNA_endonuc-like_dom_sf"/>
</dbReference>
<dbReference type="RefSeq" id="WP_268786771.1">
    <property type="nucleotide sequence ID" value="NZ_JAPQYE010000008.1"/>
</dbReference>
<protein>
    <recommendedName>
        <fullName evidence="3">Nuclease</fullName>
    </recommendedName>
</protein>
<dbReference type="Gene3D" id="3.40.1350.10">
    <property type="match status" value="1"/>
</dbReference>
<dbReference type="Proteomes" id="UP001084650">
    <property type="component" value="Unassembled WGS sequence"/>
</dbReference>
<organism evidence="1 2">
    <name type="scientific">Mycolicibacterium iranicum</name>
    <name type="common">Mycobacterium iranicum</name>
    <dbReference type="NCBI Taxonomy" id="912594"/>
    <lineage>
        <taxon>Bacteria</taxon>
        <taxon>Bacillati</taxon>
        <taxon>Actinomycetota</taxon>
        <taxon>Actinomycetes</taxon>
        <taxon>Mycobacteriales</taxon>
        <taxon>Mycobacteriaceae</taxon>
        <taxon>Mycolicibacterium</taxon>
    </lineage>
</organism>
<feature type="non-terminal residue" evidence="1">
    <location>
        <position position="1"/>
    </location>
</feature>
<name>A0ABT4HIC6_MYCIR</name>
<gene>
    <name evidence="1" type="ORF">OY187_18070</name>
</gene>
<keyword evidence="2" id="KW-1185">Reference proteome</keyword>